<dbReference type="AlphaFoldDB" id="A0AAU9UTQ4"/>
<feature type="compositionally biased region" description="Basic residues" evidence="2">
    <location>
        <begin position="242"/>
        <end position="254"/>
    </location>
</feature>
<dbReference type="Proteomes" id="UP001153954">
    <property type="component" value="Unassembled WGS sequence"/>
</dbReference>
<name>A0AAU9UTQ4_EUPED</name>
<dbReference type="EMBL" id="CAKOGL010000023">
    <property type="protein sequence ID" value="CAH2101295.1"/>
    <property type="molecule type" value="Genomic_DNA"/>
</dbReference>
<comment type="caution">
    <text evidence="4">The sequence shown here is derived from an EMBL/GenBank/DDBJ whole genome shotgun (WGS) entry which is preliminary data.</text>
</comment>
<dbReference type="PANTHER" id="PTHR33327:SF3">
    <property type="entry name" value="RNA-DIRECTED DNA POLYMERASE"/>
    <property type="match status" value="1"/>
</dbReference>
<reference evidence="4" key="1">
    <citation type="submission" date="2022-03" db="EMBL/GenBank/DDBJ databases">
        <authorList>
            <person name="Tunstrom K."/>
        </authorList>
    </citation>
    <scope>NUCLEOTIDE SEQUENCE</scope>
</reference>
<evidence type="ECO:0000259" key="3">
    <source>
        <dbReference type="Pfam" id="PF23055"/>
    </source>
</evidence>
<protein>
    <recommendedName>
        <fullName evidence="3">DUF7041 domain-containing protein</fullName>
    </recommendedName>
</protein>
<keyword evidence="5" id="KW-1185">Reference proteome</keyword>
<accession>A0AAU9UTQ4</accession>
<evidence type="ECO:0000313" key="5">
    <source>
        <dbReference type="Proteomes" id="UP001153954"/>
    </source>
</evidence>
<proteinExistence type="predicted"/>
<sequence>MNPSDDAASTNGRERSRNVALPATLEDSVFKVGVRIPPFWPEEPALWFAQIEGQFIISGITADTTKFYYVIAQLDHQYAAEVKDVITSPPAENKYNKLKTELIKRLSESQERKVQQLLIHEELGDRKPSQFLRHLRTLAGQTVPDSFLRTLWSSRLPHNIQTVIASQAESTLESVADLADRIHEIASPIQQVARVSAGNSVDELKLQIEELTRQVASLQANQVRNAHYKYSRLPRSRERRSSAHRYRSRSRSRTPKSNYCWYHNRFGVRANKCIEPCSFKSGNDNGSH</sequence>
<evidence type="ECO:0000313" key="4">
    <source>
        <dbReference type="EMBL" id="CAH2101295.1"/>
    </source>
</evidence>
<feature type="coiled-coil region" evidence="1">
    <location>
        <begin position="194"/>
        <end position="221"/>
    </location>
</feature>
<gene>
    <name evidence="4" type="ORF">EEDITHA_LOCUS16064</name>
</gene>
<feature type="domain" description="DUF7041" evidence="3">
    <location>
        <begin position="36"/>
        <end position="118"/>
    </location>
</feature>
<dbReference type="Pfam" id="PF23055">
    <property type="entry name" value="DUF7041"/>
    <property type="match status" value="1"/>
</dbReference>
<evidence type="ECO:0000256" key="2">
    <source>
        <dbReference type="SAM" id="MobiDB-lite"/>
    </source>
</evidence>
<organism evidence="4 5">
    <name type="scientific">Euphydryas editha</name>
    <name type="common">Edith's checkerspot</name>
    <dbReference type="NCBI Taxonomy" id="104508"/>
    <lineage>
        <taxon>Eukaryota</taxon>
        <taxon>Metazoa</taxon>
        <taxon>Ecdysozoa</taxon>
        <taxon>Arthropoda</taxon>
        <taxon>Hexapoda</taxon>
        <taxon>Insecta</taxon>
        <taxon>Pterygota</taxon>
        <taxon>Neoptera</taxon>
        <taxon>Endopterygota</taxon>
        <taxon>Lepidoptera</taxon>
        <taxon>Glossata</taxon>
        <taxon>Ditrysia</taxon>
        <taxon>Papilionoidea</taxon>
        <taxon>Nymphalidae</taxon>
        <taxon>Nymphalinae</taxon>
        <taxon>Euphydryas</taxon>
    </lineage>
</organism>
<dbReference type="PANTHER" id="PTHR33327">
    <property type="entry name" value="ENDONUCLEASE"/>
    <property type="match status" value="1"/>
</dbReference>
<feature type="region of interest" description="Disordered" evidence="2">
    <location>
        <begin position="232"/>
        <end position="254"/>
    </location>
</feature>
<dbReference type="InterPro" id="IPR055469">
    <property type="entry name" value="DUF7041"/>
</dbReference>
<keyword evidence="1" id="KW-0175">Coiled coil</keyword>
<evidence type="ECO:0000256" key="1">
    <source>
        <dbReference type="SAM" id="Coils"/>
    </source>
</evidence>